<feature type="region of interest" description="Disordered" evidence="8">
    <location>
        <begin position="1"/>
        <end position="91"/>
    </location>
</feature>
<keyword evidence="7" id="KW-0788">Thiol protease</keyword>
<feature type="domain" description="USP" evidence="9">
    <location>
        <begin position="101"/>
        <end position="855"/>
    </location>
</feature>
<dbReference type="PANTHER" id="PTHR21646:SF24">
    <property type="entry name" value="UBIQUITIN CARBOXYL-TERMINAL HYDROLASE"/>
    <property type="match status" value="1"/>
</dbReference>
<evidence type="ECO:0000256" key="4">
    <source>
        <dbReference type="ARBA" id="ARBA00022670"/>
    </source>
</evidence>
<dbReference type="AlphaFoldDB" id="A0A9W7XVC1"/>
<evidence type="ECO:0000256" key="3">
    <source>
        <dbReference type="ARBA" id="ARBA00012759"/>
    </source>
</evidence>
<dbReference type="InterPro" id="IPR038765">
    <property type="entry name" value="Papain-like_cys_pep_sf"/>
</dbReference>
<protein>
    <recommendedName>
        <fullName evidence="3">ubiquitinyl hydrolase 1</fullName>
        <ecNumber evidence="3">3.4.19.12</ecNumber>
    </recommendedName>
</protein>
<feature type="compositionally biased region" description="Low complexity" evidence="8">
    <location>
        <begin position="80"/>
        <end position="91"/>
    </location>
</feature>
<evidence type="ECO:0000256" key="7">
    <source>
        <dbReference type="ARBA" id="ARBA00022807"/>
    </source>
</evidence>
<dbReference type="EMBL" id="JANBOJ010000359">
    <property type="protein sequence ID" value="KAJ1719662.1"/>
    <property type="molecule type" value="Genomic_DNA"/>
</dbReference>
<comment type="catalytic activity">
    <reaction evidence="1">
        <text>Thiol-dependent hydrolysis of ester, thioester, amide, peptide and isopeptide bonds formed by the C-terminal Gly of ubiquitin (a 76-residue protein attached to proteins as an intracellular targeting signal).</text>
        <dbReference type="EC" id="3.4.19.12"/>
    </reaction>
</comment>
<feature type="region of interest" description="Disordered" evidence="8">
    <location>
        <begin position="939"/>
        <end position="1016"/>
    </location>
</feature>
<dbReference type="EC" id="3.4.19.12" evidence="3"/>
<evidence type="ECO:0000256" key="1">
    <source>
        <dbReference type="ARBA" id="ARBA00000707"/>
    </source>
</evidence>
<feature type="region of interest" description="Disordered" evidence="8">
    <location>
        <begin position="876"/>
        <end position="920"/>
    </location>
</feature>
<keyword evidence="4" id="KW-0645">Protease</keyword>
<feature type="region of interest" description="Disordered" evidence="8">
    <location>
        <begin position="515"/>
        <end position="596"/>
    </location>
</feature>
<evidence type="ECO:0000259" key="9">
    <source>
        <dbReference type="PROSITE" id="PS50235"/>
    </source>
</evidence>
<proteinExistence type="inferred from homology"/>
<dbReference type="PANTHER" id="PTHR21646">
    <property type="entry name" value="UBIQUITIN CARBOXYL-TERMINAL HYDROLASE"/>
    <property type="match status" value="1"/>
</dbReference>
<dbReference type="GO" id="GO:0016579">
    <property type="term" value="P:protein deubiquitination"/>
    <property type="evidence" value="ECO:0007669"/>
    <property type="project" value="InterPro"/>
</dbReference>
<dbReference type="InterPro" id="IPR018200">
    <property type="entry name" value="USP_CS"/>
</dbReference>
<dbReference type="PROSITE" id="PS00973">
    <property type="entry name" value="USP_2"/>
    <property type="match status" value="1"/>
</dbReference>
<evidence type="ECO:0000313" key="10">
    <source>
        <dbReference type="EMBL" id="KAJ1719662.1"/>
    </source>
</evidence>
<feature type="compositionally biased region" description="Polar residues" evidence="8">
    <location>
        <begin position="942"/>
        <end position="958"/>
    </location>
</feature>
<dbReference type="SUPFAM" id="SSF54001">
    <property type="entry name" value="Cysteine proteinases"/>
    <property type="match status" value="1"/>
</dbReference>
<dbReference type="CDD" id="cd02674">
    <property type="entry name" value="Peptidase_C19R"/>
    <property type="match status" value="1"/>
</dbReference>
<evidence type="ECO:0000256" key="2">
    <source>
        <dbReference type="ARBA" id="ARBA00009085"/>
    </source>
</evidence>
<dbReference type="GO" id="GO:0006508">
    <property type="term" value="P:proteolysis"/>
    <property type="evidence" value="ECO:0007669"/>
    <property type="project" value="UniProtKB-KW"/>
</dbReference>
<evidence type="ECO:0000313" key="11">
    <source>
        <dbReference type="Proteomes" id="UP001149813"/>
    </source>
</evidence>
<gene>
    <name evidence="10" type="ORF">LPJ53_005617</name>
</gene>
<feature type="compositionally biased region" description="Acidic residues" evidence="8">
    <location>
        <begin position="999"/>
        <end position="1009"/>
    </location>
</feature>
<feature type="compositionally biased region" description="Basic and acidic residues" evidence="8">
    <location>
        <begin position="1"/>
        <end position="11"/>
    </location>
</feature>
<dbReference type="Proteomes" id="UP001149813">
    <property type="component" value="Unassembled WGS sequence"/>
</dbReference>
<dbReference type="PROSITE" id="PS00972">
    <property type="entry name" value="USP_1"/>
    <property type="match status" value="1"/>
</dbReference>
<comment type="caution">
    <text evidence="10">The sequence shown here is derived from an EMBL/GenBank/DDBJ whole genome shotgun (WGS) entry which is preliminary data.</text>
</comment>
<dbReference type="Gene3D" id="3.90.70.10">
    <property type="entry name" value="Cysteine proteinases"/>
    <property type="match status" value="2"/>
</dbReference>
<dbReference type="Pfam" id="PF00443">
    <property type="entry name" value="UCH"/>
    <property type="match status" value="1"/>
</dbReference>
<dbReference type="InterPro" id="IPR028889">
    <property type="entry name" value="USP"/>
</dbReference>
<comment type="similarity">
    <text evidence="2">Belongs to the peptidase C19 family.</text>
</comment>
<evidence type="ECO:0000256" key="5">
    <source>
        <dbReference type="ARBA" id="ARBA00022786"/>
    </source>
</evidence>
<keyword evidence="5" id="KW-0833">Ubl conjugation pathway</keyword>
<feature type="compositionally biased region" description="Acidic residues" evidence="8">
    <location>
        <begin position="898"/>
        <end position="908"/>
    </location>
</feature>
<dbReference type="InterPro" id="IPR050185">
    <property type="entry name" value="Ub_carboxyl-term_hydrolase"/>
</dbReference>
<feature type="compositionally biased region" description="Low complexity" evidence="8">
    <location>
        <begin position="56"/>
        <end position="70"/>
    </location>
</feature>
<dbReference type="OrthoDB" id="292964at2759"/>
<feature type="compositionally biased region" description="Acidic residues" evidence="8">
    <location>
        <begin position="563"/>
        <end position="576"/>
    </location>
</feature>
<keyword evidence="6" id="KW-0378">Hydrolase</keyword>
<dbReference type="GO" id="GO:0004843">
    <property type="term" value="F:cysteine-type deubiquitinase activity"/>
    <property type="evidence" value="ECO:0007669"/>
    <property type="project" value="UniProtKB-EC"/>
</dbReference>
<reference evidence="10" key="1">
    <citation type="submission" date="2022-07" db="EMBL/GenBank/DDBJ databases">
        <title>Phylogenomic reconstructions and comparative analyses of Kickxellomycotina fungi.</title>
        <authorList>
            <person name="Reynolds N.K."/>
            <person name="Stajich J.E."/>
            <person name="Barry K."/>
            <person name="Grigoriev I.V."/>
            <person name="Crous P."/>
            <person name="Smith M.E."/>
        </authorList>
    </citation>
    <scope>NUCLEOTIDE SEQUENCE</scope>
    <source>
        <strain evidence="10">NBRC 32514</strain>
    </source>
</reference>
<accession>A0A9W7XVC1</accession>
<organism evidence="10 11">
    <name type="scientific">Coemansia erecta</name>
    <dbReference type="NCBI Taxonomy" id="147472"/>
    <lineage>
        <taxon>Eukaryota</taxon>
        <taxon>Fungi</taxon>
        <taxon>Fungi incertae sedis</taxon>
        <taxon>Zoopagomycota</taxon>
        <taxon>Kickxellomycotina</taxon>
        <taxon>Kickxellomycetes</taxon>
        <taxon>Kickxellales</taxon>
        <taxon>Kickxellaceae</taxon>
        <taxon>Coemansia</taxon>
    </lineage>
</organism>
<feature type="compositionally biased region" description="Basic and acidic residues" evidence="8">
    <location>
        <begin position="549"/>
        <end position="562"/>
    </location>
</feature>
<dbReference type="PROSITE" id="PS50235">
    <property type="entry name" value="USP_3"/>
    <property type="match status" value="1"/>
</dbReference>
<evidence type="ECO:0000256" key="6">
    <source>
        <dbReference type="ARBA" id="ARBA00022801"/>
    </source>
</evidence>
<sequence>MEAQDEIKHENTAMAVDESPEAMVVEAGLDGLGDAEDPQAPPDSPDVTSQQGDDGAPGLASPRAASPLALEQTQTRTQEAEAGAGASPEASPEAEQARYLCGLSNLGNTCFMNSALQCVGHIPELSAYFVSGAYQAELNRSNPLGMQGAVALAYGRMARAMWQSARGVHAPRGFKQTIAQWAPQFRGYNQQDAPEFLAFLLDGLHEDLNRIAQKPYIEVPDADGRPHAEVAAEQWAIHRRRNDSVVVDVFQGQFRSTLVCPDCGRQSVTFDPFMYLTLPVPVQRQRDVAAVFVPLDAGLLATRMRLHVRADATVGQLLDAVAHVTGSDARRLVAADVAGTRLYAVYGREDAVADVGQGDVVHVYETRAEGAVVQVVCAHAGASAYAAADVFSLPLLLTFGGRLTLRDVLRQVAQALARWATVDVGRLVAALAEEGGGGEGGARLLELLAAAVTLGVHRARGAHGGAPAAFMARRGGMGGLRMHGFGRRGLSAAPSPLQALGDRLAGETIEALVAPAPRRRARSDVSESLVPPPELPPGAGAGEAAAAAEDAHVAPKRARSDADADAGADADADSASESDAAFVGSPPPPPAPADASDDEIADAAAHMSVGPSPPSRLSAAVELHAGDSLVCEWHAEPTRALLAALDAPLELSQLFDFARMDAYAMPALDDAADFASLAPHEPRRVLADEPRAMPPAGAQRAKHVPTLLECLHEFTRAEQLGADDPWYCSGCREHRRATKKFDLWAAPDVLVVHLKRFHHSRAWRDKIDVLVDFPLEGLDLSQSVVSPASASAGLLYDLFAVCNHYGGLGGGHYTAYAVSPDDQQWYSFDDSHVTRLAGAQSVKTPAAYMLFYRRRGSEQGAAFENIRQLVDAVPSPMPMSAADEADEFVPRVRPHRDDDDDDDDDDCLEGSPVLRPAFGDGSGDFSAARALVAIGPAGLGSPASTASEASDGSTASDTEASDRVLYRAPLVLHEAGARDPTPTDDTLESPPPRPPVDSSDADTDAEPDADSTPALL</sequence>
<name>A0A9W7XVC1_9FUNG</name>
<keyword evidence="11" id="KW-1185">Reference proteome</keyword>
<dbReference type="InterPro" id="IPR001394">
    <property type="entry name" value="Peptidase_C19_UCH"/>
</dbReference>
<evidence type="ECO:0000256" key="8">
    <source>
        <dbReference type="SAM" id="MobiDB-lite"/>
    </source>
</evidence>